<dbReference type="PROSITE" id="PS51318">
    <property type="entry name" value="TAT"/>
    <property type="match status" value="1"/>
</dbReference>
<dbReference type="Proteomes" id="UP000633509">
    <property type="component" value="Unassembled WGS sequence"/>
</dbReference>
<comment type="caution">
    <text evidence="1">The sequence shown here is derived from an EMBL/GenBank/DDBJ whole genome shotgun (WGS) entry which is preliminary data.</text>
</comment>
<accession>A0ABR9LSG6</accession>
<organism evidence="1 2">
    <name type="scientific">Nonomuraea angiospora</name>
    <dbReference type="NCBI Taxonomy" id="46172"/>
    <lineage>
        <taxon>Bacteria</taxon>
        <taxon>Bacillati</taxon>
        <taxon>Actinomycetota</taxon>
        <taxon>Actinomycetes</taxon>
        <taxon>Streptosporangiales</taxon>
        <taxon>Streptosporangiaceae</taxon>
        <taxon>Nonomuraea</taxon>
    </lineage>
</organism>
<dbReference type="SUPFAM" id="SSF159501">
    <property type="entry name" value="EreA/ChaN-like"/>
    <property type="match status" value="1"/>
</dbReference>
<name>A0ABR9LSG6_9ACTN</name>
<gene>
    <name evidence="1" type="ORF">H4W80_001274</name>
</gene>
<sequence length="343" mass="37413">MTDPRWTRRRLLAVTGAGAALGGLLPAGRAGESSVPARATDFARAVLAGFDRHRLVALGEAHGQQEHGDALQLLLADPRLPEVVDDVVVEFGNARYQPVVDRFVAGGAVDDAVLRQVWRDTTQSPAGTGDQPIREQFFRTVRAVNWTLPPQRRIRVLLGDPPIDWSKISTQAQVDTFLEQRDAHVAALVEREVLSKGRRALICYGSGHVLHASADHAVSLIEEHTGRRVHVIVSGTHPRLAGQPRRTVIPCAGTWLASVDAGQFMDAPPLCGTPLGKAADAVLYLGQRAELTRSLWNPAIFLDPVYWAELQRRNAINGNHLDLEQYRQPQPIGWSTGSPGHCG</sequence>
<evidence type="ECO:0008006" key="3">
    <source>
        <dbReference type="Google" id="ProtNLM"/>
    </source>
</evidence>
<keyword evidence="2" id="KW-1185">Reference proteome</keyword>
<evidence type="ECO:0000313" key="1">
    <source>
        <dbReference type="EMBL" id="MBE1583016.1"/>
    </source>
</evidence>
<evidence type="ECO:0000313" key="2">
    <source>
        <dbReference type="Proteomes" id="UP000633509"/>
    </source>
</evidence>
<protein>
    <recommendedName>
        <fullName evidence="3">ChaN family lipoprotein</fullName>
    </recommendedName>
</protein>
<reference evidence="1 2" key="1">
    <citation type="submission" date="2020-10" db="EMBL/GenBank/DDBJ databases">
        <title>Sequencing the genomes of 1000 actinobacteria strains.</title>
        <authorList>
            <person name="Klenk H.-P."/>
        </authorList>
    </citation>
    <scope>NUCLEOTIDE SEQUENCE [LARGE SCALE GENOMIC DNA]</scope>
    <source>
        <strain evidence="1 2">DSM 43173</strain>
    </source>
</reference>
<dbReference type="RefSeq" id="WP_192784188.1">
    <property type="nucleotide sequence ID" value="NZ_JADBEK010000001.1"/>
</dbReference>
<dbReference type="EMBL" id="JADBEK010000001">
    <property type="protein sequence ID" value="MBE1583016.1"/>
    <property type="molecule type" value="Genomic_DNA"/>
</dbReference>
<proteinExistence type="predicted"/>
<dbReference type="InterPro" id="IPR006311">
    <property type="entry name" value="TAT_signal"/>
</dbReference>